<sequence>MTTTKRGRPRSFDREAALAQATLLFWQHGYEGTSISDLTGAMGISPPSLYAAFGDKRALFTEVVDRYGGTFGAFMEKALDQESDPRAGFARMLDEAAVSYTSPEHPAGCLVISAATNYSPQTADVERTLRARRVANVRSFEARLRDAEARGSLPEGADTRALAVYFAAVVQGMSQQARDGATTAELRRAAEYAMAAWPEPPARGTGRAPA</sequence>
<evidence type="ECO:0000256" key="3">
    <source>
        <dbReference type="ARBA" id="ARBA00023163"/>
    </source>
</evidence>
<dbReference type="InterPro" id="IPR011075">
    <property type="entry name" value="TetR_C"/>
</dbReference>
<dbReference type="InterPro" id="IPR009057">
    <property type="entry name" value="Homeodomain-like_sf"/>
</dbReference>
<protein>
    <submittedName>
        <fullName evidence="6">TetR/AcrR family transcriptional regulator</fullName>
    </submittedName>
</protein>
<feature type="DNA-binding region" description="H-T-H motif" evidence="4">
    <location>
        <begin position="34"/>
        <end position="53"/>
    </location>
</feature>
<dbReference type="InterPro" id="IPR001647">
    <property type="entry name" value="HTH_TetR"/>
</dbReference>
<evidence type="ECO:0000259" key="5">
    <source>
        <dbReference type="PROSITE" id="PS50977"/>
    </source>
</evidence>
<dbReference type="RefSeq" id="WP_359267666.1">
    <property type="nucleotide sequence ID" value="NZ_JBEZNA010000001.1"/>
</dbReference>
<dbReference type="InterPro" id="IPR036271">
    <property type="entry name" value="Tet_transcr_reg_TetR-rel_C_sf"/>
</dbReference>
<comment type="caution">
    <text evidence="6">The sequence shown here is derived from an EMBL/GenBank/DDBJ whole genome shotgun (WGS) entry which is preliminary data.</text>
</comment>
<keyword evidence="2 4" id="KW-0238">DNA-binding</keyword>
<dbReference type="Gene3D" id="1.10.357.10">
    <property type="entry name" value="Tetracycline Repressor, domain 2"/>
    <property type="match status" value="1"/>
</dbReference>
<evidence type="ECO:0000256" key="1">
    <source>
        <dbReference type="ARBA" id="ARBA00023015"/>
    </source>
</evidence>
<dbReference type="PROSITE" id="PS01081">
    <property type="entry name" value="HTH_TETR_1"/>
    <property type="match status" value="1"/>
</dbReference>
<dbReference type="Pfam" id="PF00440">
    <property type="entry name" value="TetR_N"/>
    <property type="match status" value="1"/>
</dbReference>
<feature type="domain" description="HTH tetR-type" evidence="5">
    <location>
        <begin position="11"/>
        <end position="71"/>
    </location>
</feature>
<keyword evidence="7" id="KW-1185">Reference proteome</keyword>
<proteinExistence type="predicted"/>
<keyword evidence="3" id="KW-0804">Transcription</keyword>
<dbReference type="SUPFAM" id="SSF46689">
    <property type="entry name" value="Homeodomain-like"/>
    <property type="match status" value="1"/>
</dbReference>
<dbReference type="Proteomes" id="UP001551584">
    <property type="component" value="Unassembled WGS sequence"/>
</dbReference>
<keyword evidence="1" id="KW-0805">Transcription regulation</keyword>
<dbReference type="SUPFAM" id="SSF48498">
    <property type="entry name" value="Tetracyclin repressor-like, C-terminal domain"/>
    <property type="match status" value="1"/>
</dbReference>
<accession>A0ABV3EHP3</accession>
<dbReference type="Pfam" id="PF16925">
    <property type="entry name" value="TetR_C_13"/>
    <property type="match status" value="1"/>
</dbReference>
<name>A0ABV3EHP3_9ACTN</name>
<evidence type="ECO:0000313" key="7">
    <source>
        <dbReference type="Proteomes" id="UP001551584"/>
    </source>
</evidence>
<dbReference type="InterPro" id="IPR023772">
    <property type="entry name" value="DNA-bd_HTH_TetR-type_CS"/>
</dbReference>
<dbReference type="Gene3D" id="1.10.10.60">
    <property type="entry name" value="Homeodomain-like"/>
    <property type="match status" value="1"/>
</dbReference>
<reference evidence="6 7" key="1">
    <citation type="submission" date="2024-06" db="EMBL/GenBank/DDBJ databases">
        <title>The Natural Products Discovery Center: Release of the First 8490 Sequenced Strains for Exploring Actinobacteria Biosynthetic Diversity.</title>
        <authorList>
            <person name="Kalkreuter E."/>
            <person name="Kautsar S.A."/>
            <person name="Yang D."/>
            <person name="Bader C.D."/>
            <person name="Teijaro C.N."/>
            <person name="Fluegel L."/>
            <person name="Davis C.M."/>
            <person name="Simpson J.R."/>
            <person name="Lauterbach L."/>
            <person name="Steele A.D."/>
            <person name="Gui C."/>
            <person name="Meng S."/>
            <person name="Li G."/>
            <person name="Viehrig K."/>
            <person name="Ye F."/>
            <person name="Su P."/>
            <person name="Kiefer A.F."/>
            <person name="Nichols A."/>
            <person name="Cepeda A.J."/>
            <person name="Yan W."/>
            <person name="Fan B."/>
            <person name="Jiang Y."/>
            <person name="Adhikari A."/>
            <person name="Zheng C.-J."/>
            <person name="Schuster L."/>
            <person name="Cowan T.M."/>
            <person name="Smanski M.J."/>
            <person name="Chevrette M.G."/>
            <person name="De Carvalho L.P.S."/>
            <person name="Shen B."/>
        </authorList>
    </citation>
    <scope>NUCLEOTIDE SEQUENCE [LARGE SCALE GENOMIC DNA]</scope>
    <source>
        <strain evidence="6 7">NPDC048117</strain>
    </source>
</reference>
<dbReference type="PROSITE" id="PS50977">
    <property type="entry name" value="HTH_TETR_2"/>
    <property type="match status" value="1"/>
</dbReference>
<evidence type="ECO:0000313" key="6">
    <source>
        <dbReference type="EMBL" id="MEU9575700.1"/>
    </source>
</evidence>
<organism evidence="6 7">
    <name type="scientific">Streptomyces chilikensis</name>
    <dbReference type="NCBI Taxonomy" id="1194079"/>
    <lineage>
        <taxon>Bacteria</taxon>
        <taxon>Bacillati</taxon>
        <taxon>Actinomycetota</taxon>
        <taxon>Actinomycetes</taxon>
        <taxon>Kitasatosporales</taxon>
        <taxon>Streptomycetaceae</taxon>
        <taxon>Streptomyces</taxon>
    </lineage>
</organism>
<dbReference type="PANTHER" id="PTHR47506:SF1">
    <property type="entry name" value="HTH-TYPE TRANSCRIPTIONAL REGULATOR YJDC"/>
    <property type="match status" value="1"/>
</dbReference>
<evidence type="ECO:0000256" key="2">
    <source>
        <dbReference type="ARBA" id="ARBA00023125"/>
    </source>
</evidence>
<gene>
    <name evidence="6" type="ORF">AB0D95_00100</name>
</gene>
<dbReference type="EMBL" id="JBEZNA010000001">
    <property type="protein sequence ID" value="MEU9575700.1"/>
    <property type="molecule type" value="Genomic_DNA"/>
</dbReference>
<evidence type="ECO:0000256" key="4">
    <source>
        <dbReference type="PROSITE-ProRule" id="PRU00335"/>
    </source>
</evidence>
<dbReference type="PANTHER" id="PTHR47506">
    <property type="entry name" value="TRANSCRIPTIONAL REGULATORY PROTEIN"/>
    <property type="match status" value="1"/>
</dbReference>